<gene>
    <name evidence="3" type="ORF">ACFSKW_42645</name>
</gene>
<keyword evidence="2" id="KW-0175">Coiled coil</keyword>
<organism evidence="3 4">
    <name type="scientific">Nonomuraea mangrovi</name>
    <dbReference type="NCBI Taxonomy" id="2316207"/>
    <lineage>
        <taxon>Bacteria</taxon>
        <taxon>Bacillati</taxon>
        <taxon>Actinomycetota</taxon>
        <taxon>Actinomycetes</taxon>
        <taxon>Streptosporangiales</taxon>
        <taxon>Streptosporangiaceae</taxon>
        <taxon>Nonomuraea</taxon>
    </lineage>
</organism>
<protein>
    <recommendedName>
        <fullName evidence="5">DksA C4-type domain-containing protein</fullName>
    </recommendedName>
</protein>
<dbReference type="Gene3D" id="1.20.120.910">
    <property type="entry name" value="DksA, coiled-coil domain"/>
    <property type="match status" value="1"/>
</dbReference>
<dbReference type="EMBL" id="JBHUFV010000061">
    <property type="protein sequence ID" value="MFD1938197.1"/>
    <property type="molecule type" value="Genomic_DNA"/>
</dbReference>
<evidence type="ECO:0000256" key="2">
    <source>
        <dbReference type="SAM" id="Coils"/>
    </source>
</evidence>
<comment type="caution">
    <text evidence="3">The sequence shown here is derived from an EMBL/GenBank/DDBJ whole genome shotgun (WGS) entry which is preliminary data.</text>
</comment>
<dbReference type="RefSeq" id="WP_379580044.1">
    <property type="nucleotide sequence ID" value="NZ_JBHUFV010000061.1"/>
</dbReference>
<evidence type="ECO:0000313" key="3">
    <source>
        <dbReference type="EMBL" id="MFD1938197.1"/>
    </source>
</evidence>
<evidence type="ECO:0008006" key="5">
    <source>
        <dbReference type="Google" id="ProtNLM"/>
    </source>
</evidence>
<keyword evidence="4" id="KW-1185">Reference proteome</keyword>
<name>A0ABW4T9Y2_9ACTN</name>
<dbReference type="Proteomes" id="UP001597368">
    <property type="component" value="Unassembled WGS sequence"/>
</dbReference>
<reference evidence="4" key="1">
    <citation type="journal article" date="2019" name="Int. J. Syst. Evol. Microbiol.">
        <title>The Global Catalogue of Microorganisms (GCM) 10K type strain sequencing project: providing services to taxonomists for standard genome sequencing and annotation.</title>
        <authorList>
            <consortium name="The Broad Institute Genomics Platform"/>
            <consortium name="The Broad Institute Genome Sequencing Center for Infectious Disease"/>
            <person name="Wu L."/>
            <person name="Ma J."/>
        </authorList>
    </citation>
    <scope>NUCLEOTIDE SEQUENCE [LARGE SCALE GENOMIC DNA]</scope>
    <source>
        <strain evidence="4">ICMP 6774ER</strain>
    </source>
</reference>
<dbReference type="SUPFAM" id="SSF57716">
    <property type="entry name" value="Glucocorticoid receptor-like (DNA-binding domain)"/>
    <property type="match status" value="1"/>
</dbReference>
<sequence length="98" mass="10787">MASVHTFMQDYSRHLAQLDELREVLEERLVAARAELGRAATAGPAARRVAAVEAALDRMDRGAYGTCRRCGALIPFARLLRDPQQQWCSGCERTGKAA</sequence>
<feature type="zinc finger region" description="dksA C4-type" evidence="1">
    <location>
        <begin position="67"/>
        <end position="91"/>
    </location>
</feature>
<evidence type="ECO:0000313" key="4">
    <source>
        <dbReference type="Proteomes" id="UP001597368"/>
    </source>
</evidence>
<dbReference type="PROSITE" id="PS51128">
    <property type="entry name" value="ZF_DKSA_2"/>
    <property type="match status" value="1"/>
</dbReference>
<feature type="coiled-coil region" evidence="2">
    <location>
        <begin position="8"/>
        <end position="35"/>
    </location>
</feature>
<accession>A0ABW4T9Y2</accession>
<proteinExistence type="predicted"/>
<evidence type="ECO:0000256" key="1">
    <source>
        <dbReference type="PROSITE-ProRule" id="PRU00510"/>
    </source>
</evidence>